<comment type="caution">
    <text evidence="3">The sequence shown here is derived from an EMBL/GenBank/DDBJ whole genome shotgun (WGS) entry which is preliminary data.</text>
</comment>
<evidence type="ECO:0000259" key="2">
    <source>
        <dbReference type="Pfam" id="PF08239"/>
    </source>
</evidence>
<dbReference type="RefSeq" id="WP_190551478.1">
    <property type="nucleotide sequence ID" value="NZ_CAWPNO010000029.1"/>
</dbReference>
<gene>
    <name evidence="3" type="ORF">H6G24_36435</name>
</gene>
<sequence length="322" mass="35173">MVNEIVKAVADITLRRGATGNGVKALQSLLNYRGAGLTVDGVFGANTETRVLEFQRAVELLADGIVGTKTWSAIRDGMAQARVPGNAINLRATPDRTATIIQTLQSEDKVRILGRSPVLDEDYRWFQVEARQKTGWVREDLIRLYNPFTIPLPVVNGVTIQIRPRPWFMEIDPKIEAGIRSALTLGFRDRIRYMFQSLDFDGTGPKGIMLVYLLGSQVCGTSGCTLLVLQSTVNGYRLMSRIPTVQQPVIISNQNINGYPDLIVYTAGGGLTPAYRRLRFNGSSYPTSPTLEPALPTGTKLTAGVVLASRITPDLAAPLVAV</sequence>
<protein>
    <submittedName>
        <fullName evidence="3">Peptidoglycan-binding protein</fullName>
    </submittedName>
</protein>
<dbReference type="InterPro" id="IPR036365">
    <property type="entry name" value="PGBD-like_sf"/>
</dbReference>
<keyword evidence="4" id="KW-1185">Reference proteome</keyword>
<dbReference type="Pfam" id="PF08239">
    <property type="entry name" value="SH3_3"/>
    <property type="match status" value="1"/>
</dbReference>
<dbReference type="Gene3D" id="2.30.30.40">
    <property type="entry name" value="SH3 Domains"/>
    <property type="match status" value="1"/>
</dbReference>
<organism evidence="3 4">
    <name type="scientific">Calothrix parietina FACHB-288</name>
    <dbReference type="NCBI Taxonomy" id="2692896"/>
    <lineage>
        <taxon>Bacteria</taxon>
        <taxon>Bacillati</taxon>
        <taxon>Cyanobacteriota</taxon>
        <taxon>Cyanophyceae</taxon>
        <taxon>Nostocales</taxon>
        <taxon>Calotrichaceae</taxon>
        <taxon>Calothrix</taxon>
    </lineage>
</organism>
<name>A0ABR8AQK9_9CYAN</name>
<dbReference type="EMBL" id="JACJQH010000124">
    <property type="protein sequence ID" value="MBD2200872.1"/>
    <property type="molecule type" value="Genomic_DNA"/>
</dbReference>
<feature type="domain" description="Peptidoglycan binding-like" evidence="1">
    <location>
        <begin position="19"/>
        <end position="74"/>
    </location>
</feature>
<proteinExistence type="predicted"/>
<accession>A0ABR8AQK9</accession>
<dbReference type="Proteomes" id="UP000658514">
    <property type="component" value="Unassembled WGS sequence"/>
</dbReference>
<reference evidence="3 4" key="1">
    <citation type="journal article" date="2020" name="ISME J.">
        <title>Comparative genomics reveals insights into cyanobacterial evolution and habitat adaptation.</title>
        <authorList>
            <person name="Chen M.Y."/>
            <person name="Teng W.K."/>
            <person name="Zhao L."/>
            <person name="Hu C.X."/>
            <person name="Zhou Y.K."/>
            <person name="Han B.P."/>
            <person name="Song L.R."/>
            <person name="Shu W.S."/>
        </authorList>
    </citation>
    <scope>NUCLEOTIDE SEQUENCE [LARGE SCALE GENOMIC DNA]</scope>
    <source>
        <strain evidence="3 4">FACHB-288</strain>
    </source>
</reference>
<evidence type="ECO:0000313" key="3">
    <source>
        <dbReference type="EMBL" id="MBD2200872.1"/>
    </source>
</evidence>
<evidence type="ECO:0000259" key="1">
    <source>
        <dbReference type="Pfam" id="PF01471"/>
    </source>
</evidence>
<dbReference type="InterPro" id="IPR036366">
    <property type="entry name" value="PGBDSf"/>
</dbReference>
<dbReference type="InterPro" id="IPR002477">
    <property type="entry name" value="Peptidoglycan-bd-like"/>
</dbReference>
<dbReference type="Gene3D" id="1.10.101.10">
    <property type="entry name" value="PGBD-like superfamily/PGBD"/>
    <property type="match status" value="1"/>
</dbReference>
<dbReference type="SUPFAM" id="SSF47090">
    <property type="entry name" value="PGBD-like"/>
    <property type="match status" value="1"/>
</dbReference>
<feature type="domain" description="SH3b" evidence="2">
    <location>
        <begin position="87"/>
        <end position="141"/>
    </location>
</feature>
<dbReference type="Pfam" id="PF01471">
    <property type="entry name" value="PG_binding_1"/>
    <property type="match status" value="1"/>
</dbReference>
<evidence type="ECO:0000313" key="4">
    <source>
        <dbReference type="Proteomes" id="UP000658514"/>
    </source>
</evidence>
<dbReference type="InterPro" id="IPR003646">
    <property type="entry name" value="SH3-like_bac-type"/>
</dbReference>